<evidence type="ECO:0000256" key="4">
    <source>
        <dbReference type="ARBA" id="ARBA00023136"/>
    </source>
</evidence>
<sequence length="510" mass="55888">MSDQESNAVRAGTGSSEIEDHPYTQGVTIPRPAGWMYRGFRFPGTKNEIWYASPKAQLLMVSFVCFLCPGLYNALGGLGGGGQLNVHVQANASTATYAVFAFVGFFSGSFANKLGIKITLSIGGFGYSLYSASFLSYNHNKNEGFVVFAGALLGFCAGLLWTAQGAIMMAYPLEKSKGRYISSFWVIFNLGGVIGALIVLVQNLNNNTGTVTDGTYAAFIVLMAIGAVLALFLVNADSVIREDGSKVIVMKEPTWRSEFIGLWECIRLSPWVVLLFPMFFASNIFYTYQQNGVNAAHFNLRARSLNSLLYWLAQILGALVYGTALDFSKLRRSVRAKGALISLFILTFAIWGGGYAFEKNQPPREVTLKKEYEQFKIDFTDPGYIGPAFLYIFYGFYDACWQTTLYWLMGALSNSGRKTANMAGFYKGIQSAGAAIFWALDGKGVSYRVLYGVTFGICAVSILIAAPVIWLHIKDTTDLEEDLKFSDETIENVAAPGLLDEKRAAIETGV</sequence>
<feature type="transmembrane region" description="Helical" evidence="6">
    <location>
        <begin position="339"/>
        <end position="357"/>
    </location>
</feature>
<comment type="caution">
    <text evidence="7">The sequence shown here is derived from an EMBL/GenBank/DDBJ whole genome shotgun (WGS) entry which is preliminary data.</text>
</comment>
<evidence type="ECO:0000256" key="3">
    <source>
        <dbReference type="ARBA" id="ARBA00022989"/>
    </source>
</evidence>
<evidence type="ECO:0000256" key="5">
    <source>
        <dbReference type="SAM" id="MobiDB-lite"/>
    </source>
</evidence>
<feature type="transmembrane region" description="Helical" evidence="6">
    <location>
        <begin position="216"/>
        <end position="236"/>
    </location>
</feature>
<keyword evidence="8" id="KW-1185">Reference proteome</keyword>
<dbReference type="AlphaFoldDB" id="A0A4Z0Z225"/>
<dbReference type="InterPro" id="IPR036259">
    <property type="entry name" value="MFS_trans_sf"/>
</dbReference>
<feature type="transmembrane region" description="Helical" evidence="6">
    <location>
        <begin position="388"/>
        <end position="408"/>
    </location>
</feature>
<gene>
    <name evidence="7" type="ORF">E0Z10_g3353</name>
</gene>
<feature type="transmembrane region" description="Helical" evidence="6">
    <location>
        <begin position="118"/>
        <end position="138"/>
    </location>
</feature>
<dbReference type="GO" id="GO:0022857">
    <property type="term" value="F:transmembrane transporter activity"/>
    <property type="evidence" value="ECO:0007669"/>
    <property type="project" value="InterPro"/>
</dbReference>
<accession>A0A4Z0Z225</accession>
<comment type="subcellular location">
    <subcellularLocation>
        <location evidence="1">Membrane</location>
        <topology evidence="1">Multi-pass membrane protein</topology>
    </subcellularLocation>
</comment>
<organism evidence="7 8">
    <name type="scientific">Xylaria hypoxylon</name>
    <dbReference type="NCBI Taxonomy" id="37992"/>
    <lineage>
        <taxon>Eukaryota</taxon>
        <taxon>Fungi</taxon>
        <taxon>Dikarya</taxon>
        <taxon>Ascomycota</taxon>
        <taxon>Pezizomycotina</taxon>
        <taxon>Sordariomycetes</taxon>
        <taxon>Xylariomycetidae</taxon>
        <taxon>Xylariales</taxon>
        <taxon>Xylariaceae</taxon>
        <taxon>Xylaria</taxon>
    </lineage>
</organism>
<feature type="region of interest" description="Disordered" evidence="5">
    <location>
        <begin position="1"/>
        <end position="25"/>
    </location>
</feature>
<evidence type="ECO:0000256" key="2">
    <source>
        <dbReference type="ARBA" id="ARBA00022692"/>
    </source>
</evidence>
<dbReference type="PANTHER" id="PTHR23294:SF59">
    <property type="entry name" value="UNC93-LIKE PROTEIN C922.05C"/>
    <property type="match status" value="1"/>
</dbReference>
<keyword evidence="2 6" id="KW-0812">Transmembrane</keyword>
<dbReference type="EMBL" id="SKBN01000046">
    <property type="protein sequence ID" value="TGJ85425.1"/>
    <property type="molecule type" value="Genomic_DNA"/>
</dbReference>
<dbReference type="Gene3D" id="1.20.1250.20">
    <property type="entry name" value="MFS general substrate transporter like domains"/>
    <property type="match status" value="2"/>
</dbReference>
<dbReference type="GO" id="GO:0016020">
    <property type="term" value="C:membrane"/>
    <property type="evidence" value="ECO:0007669"/>
    <property type="project" value="UniProtKB-SubCell"/>
</dbReference>
<keyword evidence="4 6" id="KW-0472">Membrane</keyword>
<reference evidence="7 8" key="1">
    <citation type="submission" date="2019-03" db="EMBL/GenBank/DDBJ databases">
        <title>Draft genome sequence of Xylaria hypoxylon DSM 108379, a ubiquitous saprotrophic-parasitic fungi on hardwood.</title>
        <authorList>
            <person name="Buettner E."/>
            <person name="Leonhardt S."/>
            <person name="Gebauer A.M."/>
            <person name="Liers C."/>
            <person name="Hofrichter M."/>
            <person name="Kellner H."/>
        </authorList>
    </citation>
    <scope>NUCLEOTIDE SEQUENCE [LARGE SCALE GENOMIC DNA]</scope>
    <source>
        <strain evidence="7 8">DSM 108379</strain>
    </source>
</reference>
<keyword evidence="3 6" id="KW-1133">Transmembrane helix</keyword>
<evidence type="ECO:0000256" key="6">
    <source>
        <dbReference type="SAM" id="Phobius"/>
    </source>
</evidence>
<evidence type="ECO:0000313" key="8">
    <source>
        <dbReference type="Proteomes" id="UP000297716"/>
    </source>
</evidence>
<dbReference type="InterPro" id="IPR011701">
    <property type="entry name" value="MFS"/>
</dbReference>
<dbReference type="OrthoDB" id="196103at2759"/>
<proteinExistence type="predicted"/>
<evidence type="ECO:0000313" key="7">
    <source>
        <dbReference type="EMBL" id="TGJ85425.1"/>
    </source>
</evidence>
<name>A0A4Z0Z225_9PEZI</name>
<dbReference type="SUPFAM" id="SSF103473">
    <property type="entry name" value="MFS general substrate transporter"/>
    <property type="match status" value="1"/>
</dbReference>
<feature type="transmembrane region" description="Helical" evidence="6">
    <location>
        <begin position="144"/>
        <end position="163"/>
    </location>
</feature>
<feature type="transmembrane region" description="Helical" evidence="6">
    <location>
        <begin position="268"/>
        <end position="288"/>
    </location>
</feature>
<dbReference type="InterPro" id="IPR051617">
    <property type="entry name" value="UNC-93-like_regulator"/>
</dbReference>
<feature type="transmembrane region" description="Helical" evidence="6">
    <location>
        <begin position="56"/>
        <end position="75"/>
    </location>
</feature>
<feature type="transmembrane region" description="Helical" evidence="6">
    <location>
        <begin position="95"/>
        <end position="111"/>
    </location>
</feature>
<dbReference type="Proteomes" id="UP000297716">
    <property type="component" value="Unassembled WGS sequence"/>
</dbReference>
<evidence type="ECO:0008006" key="9">
    <source>
        <dbReference type="Google" id="ProtNLM"/>
    </source>
</evidence>
<feature type="transmembrane region" description="Helical" evidence="6">
    <location>
        <begin position="449"/>
        <end position="473"/>
    </location>
</feature>
<dbReference type="PANTHER" id="PTHR23294">
    <property type="entry name" value="ET TRANSLATION PRODUCT-RELATED"/>
    <property type="match status" value="1"/>
</dbReference>
<feature type="transmembrane region" description="Helical" evidence="6">
    <location>
        <begin position="308"/>
        <end position="327"/>
    </location>
</feature>
<feature type="transmembrane region" description="Helical" evidence="6">
    <location>
        <begin position="184"/>
        <end position="204"/>
    </location>
</feature>
<dbReference type="Pfam" id="PF07690">
    <property type="entry name" value="MFS_1"/>
    <property type="match status" value="1"/>
</dbReference>
<protein>
    <recommendedName>
        <fullName evidence="9">Major facilitator superfamily (MFS) profile domain-containing protein</fullName>
    </recommendedName>
</protein>
<evidence type="ECO:0000256" key="1">
    <source>
        <dbReference type="ARBA" id="ARBA00004141"/>
    </source>
</evidence>